<sequence>MLKIENKHKEYYGKIEEIVTKCTNGLIANRPLCIDILECRSNWAPAYESVRVNITMMGIDSSVNYDHNKYFLEYFLAVKRNTNDCAEKSVNDAKSKMELELDFSVFQNEKKQLFNPLGYYMASEIMVEIVTAVKILHTSKPPIIHRKYVKLSDFGLAVYHDPQAMSHTQNKGTERYMAPEVRGGRSLGMVGQDLFNFDNNTIGRLNPDDMYKTIEHVIGNCLKGTANERPTCEQILAISDQWATSVTDLVNEVLYELCAVIVFFGCIDDAIIIAFKSCLTSLNDSAHDSLFSKISLILGLSTGVPIVH</sequence>
<dbReference type="InterPro" id="IPR000719">
    <property type="entry name" value="Prot_kinase_dom"/>
</dbReference>
<dbReference type="OrthoDB" id="543442at2759"/>
<dbReference type="SMART" id="SM00220">
    <property type="entry name" value="S_TKc"/>
    <property type="match status" value="1"/>
</dbReference>
<dbReference type="Gene3D" id="1.10.510.10">
    <property type="entry name" value="Transferase(Phosphotransferase) domain 1"/>
    <property type="match status" value="1"/>
</dbReference>
<dbReference type="Proteomes" id="UP000759131">
    <property type="component" value="Unassembled WGS sequence"/>
</dbReference>
<evidence type="ECO:0000313" key="2">
    <source>
        <dbReference type="EMBL" id="CAD7623384.1"/>
    </source>
</evidence>
<dbReference type="InterPro" id="IPR011009">
    <property type="entry name" value="Kinase-like_dom_sf"/>
</dbReference>
<evidence type="ECO:0000313" key="3">
    <source>
        <dbReference type="Proteomes" id="UP000759131"/>
    </source>
</evidence>
<evidence type="ECO:0000259" key="1">
    <source>
        <dbReference type="SMART" id="SM00220"/>
    </source>
</evidence>
<proteinExistence type="predicted"/>
<accession>A0A7R9PWI5</accession>
<gene>
    <name evidence="2" type="ORF">OSB1V03_LOCUS3840</name>
</gene>
<dbReference type="GO" id="GO:0004672">
    <property type="term" value="F:protein kinase activity"/>
    <property type="evidence" value="ECO:0007669"/>
    <property type="project" value="InterPro"/>
</dbReference>
<dbReference type="AlphaFoldDB" id="A0A7R9PWI5"/>
<protein>
    <recommendedName>
        <fullName evidence="1">Protein kinase domain-containing protein</fullName>
    </recommendedName>
</protein>
<dbReference type="SUPFAM" id="SSF56112">
    <property type="entry name" value="Protein kinase-like (PK-like)"/>
    <property type="match status" value="1"/>
</dbReference>
<organism evidence="2">
    <name type="scientific">Medioppia subpectinata</name>
    <dbReference type="NCBI Taxonomy" id="1979941"/>
    <lineage>
        <taxon>Eukaryota</taxon>
        <taxon>Metazoa</taxon>
        <taxon>Ecdysozoa</taxon>
        <taxon>Arthropoda</taxon>
        <taxon>Chelicerata</taxon>
        <taxon>Arachnida</taxon>
        <taxon>Acari</taxon>
        <taxon>Acariformes</taxon>
        <taxon>Sarcoptiformes</taxon>
        <taxon>Oribatida</taxon>
        <taxon>Brachypylina</taxon>
        <taxon>Oppioidea</taxon>
        <taxon>Oppiidae</taxon>
        <taxon>Medioppia</taxon>
    </lineage>
</organism>
<reference evidence="2" key="1">
    <citation type="submission" date="2020-11" db="EMBL/GenBank/DDBJ databases">
        <authorList>
            <person name="Tran Van P."/>
        </authorList>
    </citation>
    <scope>NUCLEOTIDE SEQUENCE</scope>
</reference>
<name>A0A7R9PWI5_9ACAR</name>
<dbReference type="EMBL" id="OC856215">
    <property type="protein sequence ID" value="CAD7623384.1"/>
    <property type="molecule type" value="Genomic_DNA"/>
</dbReference>
<keyword evidence="3" id="KW-1185">Reference proteome</keyword>
<dbReference type="EMBL" id="CAJPIZ010001640">
    <property type="protein sequence ID" value="CAG2103814.1"/>
    <property type="molecule type" value="Genomic_DNA"/>
</dbReference>
<feature type="domain" description="Protein kinase" evidence="1">
    <location>
        <begin position="12"/>
        <end position="243"/>
    </location>
</feature>
<dbReference type="GO" id="GO:0005524">
    <property type="term" value="F:ATP binding"/>
    <property type="evidence" value="ECO:0007669"/>
    <property type="project" value="InterPro"/>
</dbReference>